<dbReference type="SUPFAM" id="SSF56112">
    <property type="entry name" value="Protein kinase-like (PK-like)"/>
    <property type="match status" value="1"/>
</dbReference>
<evidence type="ECO:0000313" key="2">
    <source>
        <dbReference type="EMBL" id="ATS19147.1"/>
    </source>
</evidence>
<reference evidence="2 3" key="1">
    <citation type="submission" date="2016-11" db="EMBL/GenBank/DDBJ databases">
        <title>Complete genome sequence of thermophilic cyanobacteria strain Synechococcus sp. PCC6715.</title>
        <authorList>
            <person name="Tang J."/>
            <person name="Daroch M."/>
            <person name="Liang Y."/>
            <person name="Jiang D."/>
            <person name="Shah M."/>
        </authorList>
    </citation>
    <scope>NUCLEOTIDE SEQUENCE [LARGE SCALE GENOMIC DNA]</scope>
    <source>
        <strain evidence="2 3">PCC 6715</strain>
    </source>
</reference>
<dbReference type="InterPro" id="IPR045269">
    <property type="entry name" value="Atg1-like"/>
</dbReference>
<dbReference type="Proteomes" id="UP000231057">
    <property type="component" value="Chromosome"/>
</dbReference>
<accession>A0A2D2Q4G4</accession>
<dbReference type="GO" id="GO:0004674">
    <property type="term" value="F:protein serine/threonine kinase activity"/>
    <property type="evidence" value="ECO:0007669"/>
    <property type="project" value="InterPro"/>
</dbReference>
<keyword evidence="3" id="KW-1185">Reference proteome</keyword>
<proteinExistence type="predicted"/>
<sequence length="596" mass="67424">MLLTAHAAQTSRYRLLDVAGQGQYGQVYVGVNRESGELVAIKVLNERHLLTRGFLRELNFLLTLQHPHVVSCQAIDYIPARQQGQMQYRSLVMDYCVGGTLRSLLEQEQSLPLTTALRIILDILSALSYAHHRGIIHCDLKPENILLDLQPTGWHAKVSDFGVARLIEDVTGTGQTGSPAYMAPERFYGQTSPVSDLYAVGILLYEMVVGDRPFHGTPAELIAAHLSRPYTLPENIPFLVRNIITKALDKLPQRRYKTAAEMALAVQLALEVTDAEQQQQSLLFSRSPAAYLLSPPQGHRLASLPRQLLSTESAVYGLIGDQLIAWSAAQGMPAIQQQWPVTQQTTEIFTSQSSCWLRLSLPTPQLLWVQDNIIPVPCPLSMAAHTFAIDASGYWCAETLVHEQQLLLHLHLLHGVRQQTLVWDWHGGEWLGTFLLNRRYGLVVSRYQCPKTEHISTQFDLFQRRGHWLLQTQLPVNLSLITPALQREWQLAAFEDHPQQPLLVLVNFRPWRVQRLGLRFRPRFLCSTPWGYVVAGRRSLNVVTYHGEIVGTAESEQEIHGVGFTGDRQLWLIRSSDQGYVLETWDITTWDIDLIL</sequence>
<dbReference type="SMART" id="SM00220">
    <property type="entry name" value="S_TKc"/>
    <property type="match status" value="1"/>
</dbReference>
<dbReference type="Gene3D" id="1.10.510.10">
    <property type="entry name" value="Transferase(Phosphotransferase) domain 1"/>
    <property type="match status" value="1"/>
</dbReference>
<dbReference type="PROSITE" id="PS00108">
    <property type="entry name" value="PROTEIN_KINASE_ST"/>
    <property type="match status" value="1"/>
</dbReference>
<dbReference type="KEGG" id="slw:BRW62_10795"/>
<dbReference type="InterPro" id="IPR008271">
    <property type="entry name" value="Ser/Thr_kinase_AS"/>
</dbReference>
<dbReference type="InterPro" id="IPR000719">
    <property type="entry name" value="Prot_kinase_dom"/>
</dbReference>
<protein>
    <recommendedName>
        <fullName evidence="1">Protein kinase domain-containing protein</fullName>
    </recommendedName>
</protein>
<evidence type="ECO:0000313" key="3">
    <source>
        <dbReference type="Proteomes" id="UP000231057"/>
    </source>
</evidence>
<gene>
    <name evidence="2" type="ORF">BRW62_10795</name>
</gene>
<organism evidence="2 3">
    <name type="scientific">Parathermosynechococcus lividus PCC 6715</name>
    <dbReference type="NCBI Taxonomy" id="1917166"/>
    <lineage>
        <taxon>Bacteria</taxon>
        <taxon>Bacillati</taxon>
        <taxon>Cyanobacteriota</taxon>
        <taxon>Cyanophyceae</taxon>
        <taxon>Acaryochloridales</taxon>
        <taxon>Thermosynechococcaceae</taxon>
        <taxon>Parathermosynechococcus</taxon>
    </lineage>
</organism>
<dbReference type="PROSITE" id="PS50011">
    <property type="entry name" value="PROTEIN_KINASE_DOM"/>
    <property type="match status" value="1"/>
</dbReference>
<dbReference type="AlphaFoldDB" id="A0A2D2Q4G4"/>
<reference evidence="3" key="2">
    <citation type="journal article" date="2022" name="Front. Microbiol.">
        <title>Comparative Genomic Analysis Revealed Distinct Molecular Components and Organization of CO2-Concentrating Mechanism in Thermophilic Cyanobacteria.</title>
        <authorList>
            <person name="Tang J."/>
            <person name="Zhou H."/>
            <person name="Yao D."/>
            <person name="Riaz S."/>
            <person name="You D."/>
            <person name="Klepacz-Smolka A."/>
            <person name="Daroch M."/>
        </authorList>
    </citation>
    <scope>NUCLEOTIDE SEQUENCE [LARGE SCALE GENOMIC DNA]</scope>
    <source>
        <strain evidence="3">PCC 6715</strain>
    </source>
</reference>
<dbReference type="RefSeq" id="WP_198406026.1">
    <property type="nucleotide sequence ID" value="NZ_CP018092.1"/>
</dbReference>
<feature type="domain" description="Protein kinase" evidence="1">
    <location>
        <begin position="13"/>
        <end position="270"/>
    </location>
</feature>
<name>A0A2D2Q4G4_PARLV</name>
<dbReference type="EMBL" id="CP018092">
    <property type="protein sequence ID" value="ATS19147.1"/>
    <property type="molecule type" value="Genomic_DNA"/>
</dbReference>
<dbReference type="GO" id="GO:0005524">
    <property type="term" value="F:ATP binding"/>
    <property type="evidence" value="ECO:0007669"/>
    <property type="project" value="InterPro"/>
</dbReference>
<dbReference type="InterPro" id="IPR011009">
    <property type="entry name" value="Kinase-like_dom_sf"/>
</dbReference>
<evidence type="ECO:0000259" key="1">
    <source>
        <dbReference type="PROSITE" id="PS50011"/>
    </source>
</evidence>
<dbReference type="PANTHER" id="PTHR24348">
    <property type="entry name" value="SERINE/THREONINE-PROTEIN KINASE UNC-51-RELATED"/>
    <property type="match status" value="1"/>
</dbReference>
<dbReference type="Pfam" id="PF00069">
    <property type="entry name" value="Pkinase"/>
    <property type="match status" value="1"/>
</dbReference>
<dbReference type="CDD" id="cd14014">
    <property type="entry name" value="STKc_PknB_like"/>
    <property type="match status" value="1"/>
</dbReference>
<dbReference type="GO" id="GO:0005737">
    <property type="term" value="C:cytoplasm"/>
    <property type="evidence" value="ECO:0007669"/>
    <property type="project" value="TreeGrafter"/>
</dbReference>